<organism evidence="1 2">
    <name type="scientific">Seohaeicola saemankumensis</name>
    <dbReference type="NCBI Taxonomy" id="481181"/>
    <lineage>
        <taxon>Bacteria</taxon>
        <taxon>Pseudomonadati</taxon>
        <taxon>Pseudomonadota</taxon>
        <taxon>Alphaproteobacteria</taxon>
        <taxon>Rhodobacterales</taxon>
        <taxon>Roseobacteraceae</taxon>
        <taxon>Seohaeicola</taxon>
    </lineage>
</organism>
<sequence>MKMAVQAAVGLPPGLCGAQSVRQGDVGATMPDTVKTAARKSVTAGLPFPKRGGTPAAFARDGIGPTVNDITLCPDGALRPV</sequence>
<dbReference type="RefSeq" id="WP_380790648.1">
    <property type="nucleotide sequence ID" value="NZ_JBHTKR010000003.1"/>
</dbReference>
<evidence type="ECO:0000313" key="2">
    <source>
        <dbReference type="Proteomes" id="UP001597151"/>
    </source>
</evidence>
<comment type="caution">
    <text evidence="1">The sequence shown here is derived from an EMBL/GenBank/DDBJ whole genome shotgun (WGS) entry which is preliminary data.</text>
</comment>
<dbReference type="EMBL" id="JBHTKR010000003">
    <property type="protein sequence ID" value="MFD1194760.1"/>
    <property type="molecule type" value="Genomic_DNA"/>
</dbReference>
<name>A0ABW3TC59_9RHOB</name>
<keyword evidence="2" id="KW-1185">Reference proteome</keyword>
<gene>
    <name evidence="1" type="ORF">ACFQ3C_08770</name>
</gene>
<reference evidence="2" key="1">
    <citation type="journal article" date="2019" name="Int. J. Syst. Evol. Microbiol.">
        <title>The Global Catalogue of Microorganisms (GCM) 10K type strain sequencing project: providing services to taxonomists for standard genome sequencing and annotation.</title>
        <authorList>
            <consortium name="The Broad Institute Genomics Platform"/>
            <consortium name="The Broad Institute Genome Sequencing Center for Infectious Disease"/>
            <person name="Wu L."/>
            <person name="Ma J."/>
        </authorList>
    </citation>
    <scope>NUCLEOTIDE SEQUENCE [LARGE SCALE GENOMIC DNA]</scope>
    <source>
        <strain evidence="2">CCUG 55328</strain>
    </source>
</reference>
<dbReference type="Proteomes" id="UP001597151">
    <property type="component" value="Unassembled WGS sequence"/>
</dbReference>
<accession>A0ABW3TC59</accession>
<proteinExistence type="predicted"/>
<evidence type="ECO:0000313" key="1">
    <source>
        <dbReference type="EMBL" id="MFD1194760.1"/>
    </source>
</evidence>
<protein>
    <submittedName>
        <fullName evidence="1">Uncharacterized protein</fullName>
    </submittedName>
</protein>